<comment type="caution">
    <text evidence="1">The sequence shown here is derived from an EMBL/GenBank/DDBJ whole genome shotgun (WGS) entry which is preliminary data.</text>
</comment>
<dbReference type="EMBL" id="JABBNI010000047">
    <property type="protein sequence ID" value="NMM64655.1"/>
    <property type="molecule type" value="Genomic_DNA"/>
</dbReference>
<name>A0A7Y0EJL0_9CLOT</name>
<evidence type="ECO:0000313" key="2">
    <source>
        <dbReference type="Proteomes" id="UP000537131"/>
    </source>
</evidence>
<proteinExistence type="predicted"/>
<keyword evidence="2" id="KW-1185">Reference proteome</keyword>
<organism evidence="1 2">
    <name type="scientific">Clostridium muellerianum</name>
    <dbReference type="NCBI Taxonomy" id="2716538"/>
    <lineage>
        <taxon>Bacteria</taxon>
        <taxon>Bacillati</taxon>
        <taxon>Bacillota</taxon>
        <taxon>Clostridia</taxon>
        <taxon>Eubacteriales</taxon>
        <taxon>Clostridiaceae</taxon>
        <taxon>Clostridium</taxon>
    </lineage>
</organism>
<accession>A0A7Y0EJL0</accession>
<dbReference type="AlphaFoldDB" id="A0A7Y0EJL0"/>
<dbReference type="RefSeq" id="WP_169299241.1">
    <property type="nucleotide sequence ID" value="NZ_JABBNI010000047.1"/>
</dbReference>
<sequence>MGKDLWGNIDLKKSIENAPHSILKEQADIFEKKMKGTLYIRLVNLGIKKKGNYKFATNFEIASQALDNYSYTLFTLYSNPEKNYPVAIDCTYALEDEEYEDEMDFSYICNNDDEFENSLVNIFQSKEVMEIIQTLYAKSV</sequence>
<protein>
    <submittedName>
        <fullName evidence="1">Uncharacterized protein</fullName>
    </submittedName>
</protein>
<dbReference type="Proteomes" id="UP000537131">
    <property type="component" value="Unassembled WGS sequence"/>
</dbReference>
<gene>
    <name evidence="1" type="ORF">HBE96_18775</name>
</gene>
<evidence type="ECO:0000313" key="1">
    <source>
        <dbReference type="EMBL" id="NMM64655.1"/>
    </source>
</evidence>
<reference evidence="1 2" key="1">
    <citation type="submission" date="2020-06" db="EMBL/GenBank/DDBJ databases">
        <title>Complete Genome Sequence of Clostridium muelleri sp. nov. P21T, an Acid-Alcohol Producing Acetogen Isolated from Old Hay.</title>
        <authorList>
            <person name="Duncan K.E."/>
            <person name="Tanner R.S."/>
        </authorList>
    </citation>
    <scope>NUCLEOTIDE SEQUENCE [LARGE SCALE GENOMIC DNA]</scope>
    <source>
        <strain evidence="1 2">P21</strain>
    </source>
</reference>